<keyword evidence="1" id="KW-0732">Signal</keyword>
<dbReference type="EMBL" id="JAEDAH010000067">
    <property type="protein sequence ID" value="MCA6064348.1"/>
    <property type="molecule type" value="Genomic_DNA"/>
</dbReference>
<feature type="chain" id="PRO_5045168604" evidence="1">
    <location>
        <begin position="19"/>
        <end position="182"/>
    </location>
</feature>
<protein>
    <submittedName>
        <fullName evidence="2">Uncharacterized protein</fullName>
    </submittedName>
</protein>
<dbReference type="Proteomes" id="UP000714380">
    <property type="component" value="Unassembled WGS sequence"/>
</dbReference>
<sequence length="182" mass="20418">MRALLATLMLTVASMTMAADLTEKDVKLWLSATGEMDSWLNENEDKLPEMELENEDSSVEAMFAKGLQELKNAGLYDEFNTRAKKAGFDGAEHWAEISRRISLAYVALEMENETVSISQIEAQLKQVRESALPEEQKAMMEQMMEASLGMLRSVKNVSAADKKAVGPYRDQLEQKFNEGAEE</sequence>
<name>A0ABS7ZRG5_9GAMM</name>
<evidence type="ECO:0000256" key="1">
    <source>
        <dbReference type="SAM" id="SignalP"/>
    </source>
</evidence>
<comment type="caution">
    <text evidence="2">The sequence shown here is derived from an EMBL/GenBank/DDBJ whole genome shotgun (WGS) entry which is preliminary data.</text>
</comment>
<proteinExistence type="predicted"/>
<feature type="signal peptide" evidence="1">
    <location>
        <begin position="1"/>
        <end position="18"/>
    </location>
</feature>
<accession>A0ABS7ZRG5</accession>
<evidence type="ECO:0000313" key="3">
    <source>
        <dbReference type="Proteomes" id="UP000714380"/>
    </source>
</evidence>
<dbReference type="RefSeq" id="WP_225675246.1">
    <property type="nucleotide sequence ID" value="NZ_JAEDAH010000067.1"/>
</dbReference>
<gene>
    <name evidence="2" type="ORF">I9W95_12090</name>
</gene>
<organism evidence="2 3">
    <name type="scientific">Thalassolituus marinus</name>
    <dbReference type="NCBI Taxonomy" id="671053"/>
    <lineage>
        <taxon>Bacteria</taxon>
        <taxon>Pseudomonadati</taxon>
        <taxon>Pseudomonadota</taxon>
        <taxon>Gammaproteobacteria</taxon>
        <taxon>Oceanospirillales</taxon>
        <taxon>Oceanospirillaceae</taxon>
        <taxon>Thalassolituus</taxon>
    </lineage>
</organism>
<reference evidence="2 3" key="1">
    <citation type="submission" date="2020-12" db="EMBL/GenBank/DDBJ databases">
        <title>Novel Thalassolituus-related marine hydrocarbonoclastic bacteria mediated algae-derived hydrocarbons mineralization in twilight zone of the northern South China Sea.</title>
        <authorList>
            <person name="Dong C."/>
        </authorList>
    </citation>
    <scope>NUCLEOTIDE SEQUENCE [LARGE SCALE GENOMIC DNA]</scope>
    <source>
        <strain evidence="2 3">IMCC1826</strain>
    </source>
</reference>
<evidence type="ECO:0000313" key="2">
    <source>
        <dbReference type="EMBL" id="MCA6064348.1"/>
    </source>
</evidence>
<keyword evidence="3" id="KW-1185">Reference proteome</keyword>